<dbReference type="EMBL" id="PKMF04000039">
    <property type="protein sequence ID" value="KAK7856077.1"/>
    <property type="molecule type" value="Genomic_DNA"/>
</dbReference>
<organism evidence="1 2">
    <name type="scientific">Quercus suber</name>
    <name type="common">Cork oak</name>
    <dbReference type="NCBI Taxonomy" id="58331"/>
    <lineage>
        <taxon>Eukaryota</taxon>
        <taxon>Viridiplantae</taxon>
        <taxon>Streptophyta</taxon>
        <taxon>Embryophyta</taxon>
        <taxon>Tracheophyta</taxon>
        <taxon>Spermatophyta</taxon>
        <taxon>Magnoliopsida</taxon>
        <taxon>eudicotyledons</taxon>
        <taxon>Gunneridae</taxon>
        <taxon>Pentapetalae</taxon>
        <taxon>rosids</taxon>
        <taxon>fabids</taxon>
        <taxon>Fagales</taxon>
        <taxon>Fagaceae</taxon>
        <taxon>Quercus</taxon>
    </lineage>
</organism>
<gene>
    <name evidence="1" type="ORF">CFP56_024972</name>
</gene>
<reference evidence="1 2" key="1">
    <citation type="journal article" date="2018" name="Sci. Data">
        <title>The draft genome sequence of cork oak.</title>
        <authorList>
            <person name="Ramos A.M."/>
            <person name="Usie A."/>
            <person name="Barbosa P."/>
            <person name="Barros P.M."/>
            <person name="Capote T."/>
            <person name="Chaves I."/>
            <person name="Simoes F."/>
            <person name="Abreu I."/>
            <person name="Carrasquinho I."/>
            <person name="Faro C."/>
            <person name="Guimaraes J.B."/>
            <person name="Mendonca D."/>
            <person name="Nobrega F."/>
            <person name="Rodrigues L."/>
            <person name="Saibo N.J.M."/>
            <person name="Varela M.C."/>
            <person name="Egas C."/>
            <person name="Matos J."/>
            <person name="Miguel C.M."/>
            <person name="Oliveira M.M."/>
            <person name="Ricardo C.P."/>
            <person name="Goncalves S."/>
        </authorList>
    </citation>
    <scope>NUCLEOTIDE SEQUENCE [LARGE SCALE GENOMIC DNA]</scope>
    <source>
        <strain evidence="2">cv. HL8</strain>
    </source>
</reference>
<dbReference type="AlphaFoldDB" id="A0AAW0LZS0"/>
<keyword evidence="2" id="KW-1185">Reference proteome</keyword>
<evidence type="ECO:0000313" key="1">
    <source>
        <dbReference type="EMBL" id="KAK7856077.1"/>
    </source>
</evidence>
<sequence>MDFKETGRREEESCEANFWKGVSKRQGTIGKNISHPRVWNLLKTLLILLVDRYKKEHDMDFKETERREEESRYFEVQSKFLKGCQQETRDYC</sequence>
<accession>A0AAW0LZS0</accession>
<protein>
    <submittedName>
        <fullName evidence="1">Uncharacterized protein</fullName>
    </submittedName>
</protein>
<name>A0AAW0LZS0_QUESU</name>
<comment type="caution">
    <text evidence="1">The sequence shown here is derived from an EMBL/GenBank/DDBJ whole genome shotgun (WGS) entry which is preliminary data.</text>
</comment>
<proteinExistence type="predicted"/>
<evidence type="ECO:0000313" key="2">
    <source>
        <dbReference type="Proteomes" id="UP000237347"/>
    </source>
</evidence>
<dbReference type="Proteomes" id="UP000237347">
    <property type="component" value="Unassembled WGS sequence"/>
</dbReference>